<comment type="caution">
    <text evidence="1">The sequence shown here is derived from an EMBL/GenBank/DDBJ whole genome shotgun (WGS) entry which is preliminary data.</text>
</comment>
<organism evidence="1 2">
    <name type="scientific">Algoriphagus antarcticus</name>
    <dbReference type="NCBI Taxonomy" id="238540"/>
    <lineage>
        <taxon>Bacteria</taxon>
        <taxon>Pseudomonadati</taxon>
        <taxon>Bacteroidota</taxon>
        <taxon>Cytophagia</taxon>
        <taxon>Cytophagales</taxon>
        <taxon>Cyclobacteriaceae</taxon>
        <taxon>Algoriphagus</taxon>
    </lineage>
</organism>
<proteinExistence type="predicted"/>
<name>A0A3E0DWD6_9BACT</name>
<keyword evidence="2" id="KW-1185">Reference proteome</keyword>
<dbReference type="AlphaFoldDB" id="A0A3E0DWD6"/>
<evidence type="ECO:0000313" key="2">
    <source>
        <dbReference type="Proteomes" id="UP000256405"/>
    </source>
</evidence>
<protein>
    <submittedName>
        <fullName evidence="1">Uncharacterized protein</fullName>
    </submittedName>
</protein>
<reference evidence="1 2" key="1">
    <citation type="submission" date="2018-08" db="EMBL/GenBank/DDBJ databases">
        <title>Genomic Encyclopedia of Archaeal and Bacterial Type Strains, Phase II (KMG-II): from individual species to whole genera.</title>
        <authorList>
            <person name="Goeker M."/>
        </authorList>
    </citation>
    <scope>NUCLEOTIDE SEQUENCE [LARGE SCALE GENOMIC DNA]</scope>
    <source>
        <strain evidence="1 2">DSM 15986</strain>
    </source>
</reference>
<dbReference type="EMBL" id="QUNF01000012">
    <property type="protein sequence ID" value="REG86381.1"/>
    <property type="molecule type" value="Genomic_DNA"/>
</dbReference>
<accession>A0A3E0DWD6</accession>
<sequence>MKKDSKIIDMIPEKTSTRFSDYPDSYPIFTTGKDVSELRKILMKLHYYILKHNDSKSI</sequence>
<gene>
    <name evidence="1" type="ORF">C8N25_11285</name>
</gene>
<evidence type="ECO:0000313" key="1">
    <source>
        <dbReference type="EMBL" id="REG86381.1"/>
    </source>
</evidence>
<dbReference type="Proteomes" id="UP000256405">
    <property type="component" value="Unassembled WGS sequence"/>
</dbReference>